<reference key="1">
    <citation type="journal article" date="2007" name="Nature">
        <title>The medaka draft genome and insights into vertebrate genome evolution.</title>
        <authorList>
            <person name="Kasahara M."/>
            <person name="Naruse K."/>
            <person name="Sasaki S."/>
            <person name="Nakatani Y."/>
            <person name="Qu W."/>
            <person name="Ahsan B."/>
            <person name="Yamada T."/>
            <person name="Nagayasu Y."/>
            <person name="Doi K."/>
            <person name="Kasai Y."/>
            <person name="Jindo T."/>
            <person name="Kobayashi D."/>
            <person name="Shimada A."/>
            <person name="Toyoda A."/>
            <person name="Kuroki Y."/>
            <person name="Fujiyama A."/>
            <person name="Sasaki T."/>
            <person name="Shimizu A."/>
            <person name="Asakawa S."/>
            <person name="Shimizu N."/>
            <person name="Hashimoto S."/>
            <person name="Yang J."/>
            <person name="Lee Y."/>
            <person name="Matsushima K."/>
            <person name="Sugano S."/>
            <person name="Sakaizumi M."/>
            <person name="Narita T."/>
            <person name="Ohishi K."/>
            <person name="Haga S."/>
            <person name="Ohta F."/>
            <person name="Nomoto H."/>
            <person name="Nogata K."/>
            <person name="Morishita T."/>
            <person name="Endo T."/>
            <person name="Shin-I T."/>
            <person name="Takeda H."/>
            <person name="Morishita S."/>
            <person name="Kohara Y."/>
        </authorList>
    </citation>
    <scope>NUCLEOTIDE SEQUENCE [LARGE SCALE GENOMIC DNA]</scope>
    <source>
        <strain>Hd-rR</strain>
    </source>
</reference>
<name>A0A3P9HM07_ORYLA</name>
<dbReference type="AlphaFoldDB" id="A0A3P9HM07"/>
<organism evidence="2 3">
    <name type="scientific">Oryzias latipes</name>
    <name type="common">Japanese rice fish</name>
    <name type="synonym">Japanese killifish</name>
    <dbReference type="NCBI Taxonomy" id="8090"/>
    <lineage>
        <taxon>Eukaryota</taxon>
        <taxon>Metazoa</taxon>
        <taxon>Chordata</taxon>
        <taxon>Craniata</taxon>
        <taxon>Vertebrata</taxon>
        <taxon>Euteleostomi</taxon>
        <taxon>Actinopterygii</taxon>
        <taxon>Neopterygii</taxon>
        <taxon>Teleostei</taxon>
        <taxon>Neoteleostei</taxon>
        <taxon>Acanthomorphata</taxon>
        <taxon>Ovalentaria</taxon>
        <taxon>Atherinomorphae</taxon>
        <taxon>Beloniformes</taxon>
        <taxon>Adrianichthyidae</taxon>
        <taxon>Oryziinae</taxon>
        <taxon>Oryzias</taxon>
    </lineage>
</organism>
<feature type="signal peptide" evidence="1">
    <location>
        <begin position="1"/>
        <end position="17"/>
    </location>
</feature>
<evidence type="ECO:0000313" key="3">
    <source>
        <dbReference type="Proteomes" id="UP000265200"/>
    </source>
</evidence>
<evidence type="ECO:0000313" key="2">
    <source>
        <dbReference type="Ensembl" id="ENSORLP00015008846.1"/>
    </source>
</evidence>
<accession>A0A3P9HM07</accession>
<reference evidence="2" key="3">
    <citation type="submission" date="2025-08" db="UniProtKB">
        <authorList>
            <consortium name="Ensembl"/>
        </authorList>
    </citation>
    <scope>IDENTIFICATION</scope>
    <source>
        <strain evidence="2">HSOK</strain>
    </source>
</reference>
<dbReference type="Proteomes" id="UP000265200">
    <property type="component" value="Chromosome 4"/>
</dbReference>
<evidence type="ECO:0000256" key="1">
    <source>
        <dbReference type="SAM" id="SignalP"/>
    </source>
</evidence>
<protein>
    <submittedName>
        <fullName evidence="2">Uncharacterized protein</fullName>
    </submittedName>
</protein>
<sequence>SILEFVLKFFYLFLTQGLHVKKQDIRGNRKEDSQLTDERSEQKVGFWTDVQRFGKQTHTHLPGKHHLPSLGGGCWGTDAGASFQVCSKPNWSPALYFHLHPHE</sequence>
<keyword evidence="1" id="KW-0732">Signal</keyword>
<reference evidence="2" key="4">
    <citation type="submission" date="2025-09" db="UniProtKB">
        <authorList>
            <consortium name="Ensembl"/>
        </authorList>
    </citation>
    <scope>IDENTIFICATION</scope>
    <source>
        <strain evidence="2">HSOK</strain>
    </source>
</reference>
<dbReference type="Ensembl" id="ENSORLT00015000131.1">
    <property type="protein sequence ID" value="ENSORLP00015008846.1"/>
    <property type="gene ID" value="ENSORLG00015009646.1"/>
</dbReference>
<feature type="chain" id="PRO_5018237147" evidence="1">
    <location>
        <begin position="18"/>
        <end position="103"/>
    </location>
</feature>
<reference evidence="2 3" key="2">
    <citation type="submission" date="2017-04" db="EMBL/GenBank/DDBJ databases">
        <title>CpG methylation of centromeres and impact of large insertions on vertebrate speciation.</title>
        <authorList>
            <person name="Ichikawa K."/>
            <person name="Yoshimura J."/>
            <person name="Morishita S."/>
        </authorList>
    </citation>
    <scope>NUCLEOTIDE SEQUENCE</scope>
    <source>
        <strain evidence="2 3">HSOK</strain>
    </source>
</reference>
<proteinExistence type="predicted"/>